<evidence type="ECO:0000256" key="6">
    <source>
        <dbReference type="SAM" id="MobiDB-lite"/>
    </source>
</evidence>
<evidence type="ECO:0000256" key="5">
    <source>
        <dbReference type="SAM" id="Coils"/>
    </source>
</evidence>
<feature type="compositionally biased region" description="Polar residues" evidence="6">
    <location>
        <begin position="168"/>
        <end position="190"/>
    </location>
</feature>
<organism evidence="8 9">
    <name type="scientific">Aspergillus avenaceus</name>
    <dbReference type="NCBI Taxonomy" id="36643"/>
    <lineage>
        <taxon>Eukaryota</taxon>
        <taxon>Fungi</taxon>
        <taxon>Dikarya</taxon>
        <taxon>Ascomycota</taxon>
        <taxon>Pezizomycotina</taxon>
        <taxon>Eurotiomycetes</taxon>
        <taxon>Eurotiomycetidae</taxon>
        <taxon>Eurotiales</taxon>
        <taxon>Aspergillaceae</taxon>
        <taxon>Aspergillus</taxon>
        <taxon>Aspergillus subgen. Circumdati</taxon>
    </lineage>
</organism>
<dbReference type="PROSITE" id="PS50016">
    <property type="entry name" value="ZF_PHD_2"/>
    <property type="match status" value="1"/>
</dbReference>
<feature type="region of interest" description="Disordered" evidence="6">
    <location>
        <begin position="1"/>
        <end position="62"/>
    </location>
</feature>
<evidence type="ECO:0000256" key="1">
    <source>
        <dbReference type="ARBA" id="ARBA00022723"/>
    </source>
</evidence>
<keyword evidence="3" id="KW-0862">Zinc</keyword>
<dbReference type="InterPro" id="IPR019786">
    <property type="entry name" value="Zinc_finger_PHD-type_CS"/>
</dbReference>
<evidence type="ECO:0000256" key="4">
    <source>
        <dbReference type="PROSITE-ProRule" id="PRU00146"/>
    </source>
</evidence>
<reference evidence="8 9" key="1">
    <citation type="submission" date="2019-04" db="EMBL/GenBank/DDBJ databases">
        <title>Friends and foes A comparative genomics study of 23 Aspergillus species from section Flavi.</title>
        <authorList>
            <consortium name="DOE Joint Genome Institute"/>
            <person name="Kjaerbolling I."/>
            <person name="Vesth T."/>
            <person name="Frisvad J.C."/>
            <person name="Nybo J.L."/>
            <person name="Theobald S."/>
            <person name="Kildgaard S."/>
            <person name="Isbrandt T."/>
            <person name="Kuo A."/>
            <person name="Sato A."/>
            <person name="Lyhne E.K."/>
            <person name="Kogle M.E."/>
            <person name="Wiebenga A."/>
            <person name="Kun R.S."/>
            <person name="Lubbers R.J."/>
            <person name="Makela M.R."/>
            <person name="Barry K."/>
            <person name="Chovatia M."/>
            <person name="Clum A."/>
            <person name="Daum C."/>
            <person name="Haridas S."/>
            <person name="He G."/>
            <person name="LaButti K."/>
            <person name="Lipzen A."/>
            <person name="Mondo S."/>
            <person name="Riley R."/>
            <person name="Salamov A."/>
            <person name="Simmons B.A."/>
            <person name="Magnuson J.K."/>
            <person name="Henrissat B."/>
            <person name="Mortensen U.H."/>
            <person name="Larsen T.O."/>
            <person name="Devries R.P."/>
            <person name="Grigoriev I.V."/>
            <person name="Machida M."/>
            <person name="Baker S.E."/>
            <person name="Andersen M.R."/>
        </authorList>
    </citation>
    <scope>NUCLEOTIDE SEQUENCE [LARGE SCALE GENOMIC DNA]</scope>
    <source>
        <strain evidence="8 9">IBT 18842</strain>
    </source>
</reference>
<feature type="compositionally biased region" description="Polar residues" evidence="6">
    <location>
        <begin position="1"/>
        <end position="13"/>
    </location>
</feature>
<gene>
    <name evidence="8" type="ORF">BDV25DRAFT_147546</name>
</gene>
<feature type="region of interest" description="Disordered" evidence="6">
    <location>
        <begin position="168"/>
        <end position="194"/>
    </location>
</feature>
<keyword evidence="9" id="KW-1185">Reference proteome</keyword>
<accession>A0A5N6U7I4</accession>
<keyword evidence="1" id="KW-0479">Metal-binding</keyword>
<protein>
    <recommendedName>
        <fullName evidence="7">PHD-type domain-containing protein</fullName>
    </recommendedName>
</protein>
<feature type="compositionally biased region" description="Basic residues" evidence="6">
    <location>
        <begin position="16"/>
        <end position="30"/>
    </location>
</feature>
<dbReference type="AlphaFoldDB" id="A0A5N6U7I4"/>
<sequence length="340" mass="37866">MAGTRQSTTSGSNAPKRARYQTRRANTRKRAHEDVDSPERSPPVNGQEKTQTTTSSNSGEPMSSILARYKAWRKAGSPHDLLCFECYQPDSLIPCDTCRRVYHDACKPNDSAQRERNSTSLWYCPVCVQRGWHDTPPMITPPASPVLTPASNVESTLDYVRSSASAPVQATAGSHPQLSYAANQDPTRTAKQPDRIQQKCATKLSTADLAPRKSRFNTLPQEVDSALWVVYRELESVPLLRQRITDLESGMSSLRQELNISRNEVALSRKIVERARSSEMELEKLKKGAANQLTAANEVETLKTRNQELETEVARMHAELGASTKTLEEWKQKLSSLIGA</sequence>
<feature type="compositionally biased region" description="Polar residues" evidence="6">
    <location>
        <begin position="47"/>
        <end position="61"/>
    </location>
</feature>
<evidence type="ECO:0000256" key="3">
    <source>
        <dbReference type="ARBA" id="ARBA00022833"/>
    </source>
</evidence>
<evidence type="ECO:0000256" key="2">
    <source>
        <dbReference type="ARBA" id="ARBA00022771"/>
    </source>
</evidence>
<dbReference type="CDD" id="cd15537">
    <property type="entry name" value="PHD_BS69"/>
    <property type="match status" value="1"/>
</dbReference>
<dbReference type="InterPro" id="IPR013083">
    <property type="entry name" value="Znf_RING/FYVE/PHD"/>
</dbReference>
<dbReference type="Proteomes" id="UP000325780">
    <property type="component" value="Unassembled WGS sequence"/>
</dbReference>
<name>A0A5N6U7I4_ASPAV</name>
<dbReference type="EMBL" id="ML742028">
    <property type="protein sequence ID" value="KAE8154597.1"/>
    <property type="molecule type" value="Genomic_DNA"/>
</dbReference>
<feature type="domain" description="PHD-type" evidence="7">
    <location>
        <begin position="80"/>
        <end position="130"/>
    </location>
</feature>
<keyword evidence="5" id="KW-0175">Coiled coil</keyword>
<dbReference type="PROSITE" id="PS01359">
    <property type="entry name" value="ZF_PHD_1"/>
    <property type="match status" value="1"/>
</dbReference>
<feature type="coiled-coil region" evidence="5">
    <location>
        <begin position="292"/>
        <end position="319"/>
    </location>
</feature>
<evidence type="ECO:0000313" key="8">
    <source>
        <dbReference type="EMBL" id="KAE8154597.1"/>
    </source>
</evidence>
<proteinExistence type="predicted"/>
<dbReference type="GO" id="GO:0008270">
    <property type="term" value="F:zinc ion binding"/>
    <property type="evidence" value="ECO:0007669"/>
    <property type="project" value="UniProtKB-KW"/>
</dbReference>
<evidence type="ECO:0000259" key="7">
    <source>
        <dbReference type="PROSITE" id="PS50016"/>
    </source>
</evidence>
<evidence type="ECO:0000313" key="9">
    <source>
        <dbReference type="Proteomes" id="UP000325780"/>
    </source>
</evidence>
<dbReference type="Gene3D" id="1.10.287.1490">
    <property type="match status" value="1"/>
</dbReference>
<dbReference type="InterPro" id="IPR011011">
    <property type="entry name" value="Znf_FYVE_PHD"/>
</dbReference>
<dbReference type="Gene3D" id="3.30.40.10">
    <property type="entry name" value="Zinc/RING finger domain, C3HC4 (zinc finger)"/>
    <property type="match status" value="1"/>
</dbReference>
<dbReference type="SUPFAM" id="SSF57903">
    <property type="entry name" value="FYVE/PHD zinc finger"/>
    <property type="match status" value="1"/>
</dbReference>
<keyword evidence="2 4" id="KW-0863">Zinc-finger</keyword>
<dbReference type="OrthoDB" id="336088at2759"/>
<dbReference type="InterPro" id="IPR019787">
    <property type="entry name" value="Znf_PHD-finger"/>
</dbReference>